<evidence type="ECO:0000313" key="2">
    <source>
        <dbReference type="EMBL" id="PCF55837.1"/>
    </source>
</evidence>
<dbReference type="RefSeq" id="WP_096591158.1">
    <property type="nucleotide sequence ID" value="NZ_MWUU01000005.1"/>
</dbReference>
<dbReference type="SUPFAM" id="SSF56112">
    <property type="entry name" value="Protein kinase-like (PK-like)"/>
    <property type="match status" value="1"/>
</dbReference>
<dbReference type="InterPro" id="IPR016477">
    <property type="entry name" value="Fructo-/Ketosamine-3-kinase"/>
</dbReference>
<dbReference type="GO" id="GO:0016301">
    <property type="term" value="F:kinase activity"/>
    <property type="evidence" value="ECO:0007669"/>
    <property type="project" value="UniProtKB-UniRule"/>
</dbReference>
<dbReference type="PIRSF" id="PIRSF006221">
    <property type="entry name" value="Ketosamine-3-kinase"/>
    <property type="match status" value="1"/>
</dbReference>
<evidence type="ECO:0000313" key="3">
    <source>
        <dbReference type="Proteomes" id="UP000218335"/>
    </source>
</evidence>
<keyword evidence="1 2" id="KW-0418">Kinase</keyword>
<dbReference type="Gene3D" id="3.90.1200.10">
    <property type="match status" value="1"/>
</dbReference>
<dbReference type="EMBL" id="MWUU01000005">
    <property type="protein sequence ID" value="PCF55837.1"/>
    <property type="molecule type" value="Genomic_DNA"/>
</dbReference>
<dbReference type="AlphaFoldDB" id="A0A2A4GYX6"/>
<proteinExistence type="inferred from homology"/>
<dbReference type="Pfam" id="PF03881">
    <property type="entry name" value="Fructosamin_kin"/>
    <property type="match status" value="1"/>
</dbReference>
<reference evidence="2 3" key="1">
    <citation type="journal article" date="2017" name="PLoS ONE">
        <title>Development of a real-time PCR for detection of Staphylococcus pseudintermedius using a novel automated comparison of whole-genome sequences.</title>
        <authorList>
            <person name="Verstappen K.M."/>
            <person name="Huijbregts L."/>
            <person name="Spaninks M."/>
            <person name="Wagenaar J.A."/>
            <person name="Fluit A.C."/>
            <person name="Duim B."/>
        </authorList>
    </citation>
    <scope>NUCLEOTIDE SEQUENCE [LARGE SCALE GENOMIC DNA]</scope>
    <source>
        <strain evidence="2 3">215070706401-1</strain>
    </source>
</reference>
<name>A0A2A4GYX6_9STAP</name>
<protein>
    <submittedName>
        <fullName evidence="2">Fructosamine kinase</fullName>
    </submittedName>
</protein>
<dbReference type="PANTHER" id="PTHR12149:SF8">
    <property type="entry name" value="PROTEIN-RIBULOSAMINE 3-KINASE"/>
    <property type="match status" value="1"/>
</dbReference>
<sequence length="287" mass="32349">MNEKWYHTLPLDDIQSIEPVSGGDVNQAFRVNTNNGPYFLLIQPGREASFYDAEVAGLEAFEAAGVTAPRVIDQGQVDHDAYLLLSYLDEGQSGSQEALGKLVAQLHHTHEREGRFGFHLPYEGGDIQFDNTWADDWQTLFLKQRMDPLAEVIRQRQLWSDSDDALFEKVYGLMEDTLAQHESAPSLLHGDLWAGNYMFLTDGRPALFDPAPLYGDREFDLGATKVFGGFSPAFYEAYDAAYPLAEGATLRIRFYELYLLLVHLVKFGTMYLGSVRTTMEEIVDEAN</sequence>
<accession>A0A2A4GYX6</accession>
<dbReference type="Proteomes" id="UP000218335">
    <property type="component" value="Unassembled WGS sequence"/>
</dbReference>
<gene>
    <name evidence="2" type="ORF">B5C08_05080</name>
</gene>
<keyword evidence="1" id="KW-0808">Transferase</keyword>
<dbReference type="Gene3D" id="3.30.200.20">
    <property type="entry name" value="Phosphorylase Kinase, domain 1"/>
    <property type="match status" value="1"/>
</dbReference>
<organism evidence="2 3">
    <name type="scientific">Staphylococcus delphini</name>
    <dbReference type="NCBI Taxonomy" id="53344"/>
    <lineage>
        <taxon>Bacteria</taxon>
        <taxon>Bacillati</taxon>
        <taxon>Bacillota</taxon>
        <taxon>Bacilli</taxon>
        <taxon>Bacillales</taxon>
        <taxon>Staphylococcaceae</taxon>
        <taxon>Staphylococcus</taxon>
        <taxon>Staphylococcus intermedius group</taxon>
    </lineage>
</organism>
<comment type="caution">
    <text evidence="2">The sequence shown here is derived from an EMBL/GenBank/DDBJ whole genome shotgun (WGS) entry which is preliminary data.</text>
</comment>
<comment type="similarity">
    <text evidence="1">Belongs to the fructosamine kinase family.</text>
</comment>
<dbReference type="PANTHER" id="PTHR12149">
    <property type="entry name" value="FRUCTOSAMINE 3 KINASE-RELATED PROTEIN"/>
    <property type="match status" value="1"/>
</dbReference>
<evidence type="ECO:0000256" key="1">
    <source>
        <dbReference type="PIRNR" id="PIRNR006221"/>
    </source>
</evidence>
<dbReference type="InterPro" id="IPR011009">
    <property type="entry name" value="Kinase-like_dom_sf"/>
</dbReference>